<proteinExistence type="predicted"/>
<keyword evidence="1" id="KW-0472">Membrane</keyword>
<keyword evidence="1" id="KW-0812">Transmembrane</keyword>
<accession>A0A9Q0IQU3</accession>
<gene>
    <name evidence="2" type="ORF">NHX12_024560</name>
</gene>
<name>A0A9Q0IQU3_9TELE</name>
<sequence length="74" mass="8062">MPVPTMAELPPDHQRRFQAAVDVIQNLPKDGVCVCVWCGVCVCVCVVCGVWCVVCVCVCVCVCERVIHLSTTHT</sequence>
<dbReference type="AlphaFoldDB" id="A0A9Q0IQU3"/>
<dbReference type="EMBL" id="JANIIK010000040">
    <property type="protein sequence ID" value="KAJ3607509.1"/>
    <property type="molecule type" value="Genomic_DNA"/>
</dbReference>
<evidence type="ECO:0000313" key="2">
    <source>
        <dbReference type="EMBL" id="KAJ3607509.1"/>
    </source>
</evidence>
<evidence type="ECO:0000256" key="1">
    <source>
        <dbReference type="SAM" id="Phobius"/>
    </source>
</evidence>
<comment type="caution">
    <text evidence="2">The sequence shown here is derived from an EMBL/GenBank/DDBJ whole genome shotgun (WGS) entry which is preliminary data.</text>
</comment>
<keyword evidence="3" id="KW-1185">Reference proteome</keyword>
<evidence type="ECO:0000313" key="3">
    <source>
        <dbReference type="Proteomes" id="UP001148018"/>
    </source>
</evidence>
<dbReference type="Proteomes" id="UP001148018">
    <property type="component" value="Unassembled WGS sequence"/>
</dbReference>
<keyword evidence="1" id="KW-1133">Transmembrane helix</keyword>
<organism evidence="2 3">
    <name type="scientific">Muraenolepis orangiensis</name>
    <name type="common">Patagonian moray cod</name>
    <dbReference type="NCBI Taxonomy" id="630683"/>
    <lineage>
        <taxon>Eukaryota</taxon>
        <taxon>Metazoa</taxon>
        <taxon>Chordata</taxon>
        <taxon>Craniata</taxon>
        <taxon>Vertebrata</taxon>
        <taxon>Euteleostomi</taxon>
        <taxon>Actinopterygii</taxon>
        <taxon>Neopterygii</taxon>
        <taxon>Teleostei</taxon>
        <taxon>Neoteleostei</taxon>
        <taxon>Acanthomorphata</taxon>
        <taxon>Zeiogadaria</taxon>
        <taxon>Gadariae</taxon>
        <taxon>Gadiformes</taxon>
        <taxon>Muraenolepidoidei</taxon>
        <taxon>Muraenolepididae</taxon>
        <taxon>Muraenolepis</taxon>
    </lineage>
</organism>
<reference evidence="2" key="1">
    <citation type="submission" date="2022-07" db="EMBL/GenBank/DDBJ databases">
        <title>Chromosome-level genome of Muraenolepis orangiensis.</title>
        <authorList>
            <person name="Kim J."/>
        </authorList>
    </citation>
    <scope>NUCLEOTIDE SEQUENCE</scope>
    <source>
        <strain evidence="2">KU_S4_2022</strain>
        <tissue evidence="2">Muscle</tissue>
    </source>
</reference>
<protein>
    <submittedName>
        <fullName evidence="2">Uncharacterized protein</fullName>
    </submittedName>
</protein>
<feature type="transmembrane region" description="Helical" evidence="1">
    <location>
        <begin position="34"/>
        <end position="63"/>
    </location>
</feature>